<proteinExistence type="predicted"/>
<dbReference type="EMBL" id="MK072391">
    <property type="protein sequence ID" value="AYV83634.1"/>
    <property type="molecule type" value="Genomic_DNA"/>
</dbReference>
<sequence length="68" mass="7689">MQATKTSNTTQKDLTNPAVFGLKYNNNCQYALITPSTSKKDDPVTVTTIEFFKRLDTVFKGILDDHFD</sequence>
<reference evidence="1" key="1">
    <citation type="submission" date="2018-10" db="EMBL/GenBank/DDBJ databases">
        <title>Hidden diversity of soil giant viruses.</title>
        <authorList>
            <person name="Schulz F."/>
            <person name="Alteio L."/>
            <person name="Goudeau D."/>
            <person name="Ryan E.M."/>
            <person name="Malmstrom R.R."/>
            <person name="Blanchard J."/>
            <person name="Woyke T."/>
        </authorList>
    </citation>
    <scope>NUCLEOTIDE SEQUENCE</scope>
    <source>
        <strain evidence="1">HYV1</strain>
    </source>
</reference>
<evidence type="ECO:0000313" key="1">
    <source>
        <dbReference type="EMBL" id="AYV83634.1"/>
    </source>
</evidence>
<gene>
    <name evidence="1" type="ORF">Hyperionvirus9_51</name>
</gene>
<organism evidence="1">
    <name type="scientific">Hyperionvirus sp</name>
    <dbReference type="NCBI Taxonomy" id="2487770"/>
    <lineage>
        <taxon>Viruses</taxon>
        <taxon>Varidnaviria</taxon>
        <taxon>Bamfordvirae</taxon>
        <taxon>Nucleocytoviricota</taxon>
        <taxon>Megaviricetes</taxon>
        <taxon>Imitervirales</taxon>
        <taxon>Mimiviridae</taxon>
        <taxon>Klosneuvirinae</taxon>
    </lineage>
</organism>
<accession>A0A3G5AAP3</accession>
<name>A0A3G5AAP3_9VIRU</name>
<protein>
    <submittedName>
        <fullName evidence="1">Uncharacterized protein</fullName>
    </submittedName>
</protein>